<dbReference type="FunFam" id="3.80.10.10:FF:000383">
    <property type="entry name" value="Leucine-rich repeat receptor protein kinase EMS1"/>
    <property type="match status" value="1"/>
</dbReference>
<name>A0A175YRV9_DAUCS</name>
<dbReference type="EC" id="2.7.11.1" evidence="2"/>
<evidence type="ECO:0000256" key="9">
    <source>
        <dbReference type="ARBA" id="ARBA00022737"/>
    </source>
</evidence>
<evidence type="ECO:0000313" key="21">
    <source>
        <dbReference type="Proteomes" id="UP000077755"/>
    </source>
</evidence>
<evidence type="ECO:0000256" key="14">
    <source>
        <dbReference type="ARBA" id="ARBA00023136"/>
    </source>
</evidence>
<evidence type="ECO:0000256" key="6">
    <source>
        <dbReference type="ARBA" id="ARBA00022679"/>
    </source>
</evidence>
<dbReference type="AlphaFoldDB" id="A0A175YRV9"/>
<dbReference type="GO" id="GO:0016020">
    <property type="term" value="C:membrane"/>
    <property type="evidence" value="ECO:0007669"/>
    <property type="project" value="UniProtKB-SubCell"/>
</dbReference>
<dbReference type="PANTHER" id="PTHR48005:SF16">
    <property type="entry name" value="MDIS1-INTERACTING RECEPTOR LIKE KINASE 2-LIKE ISOFORM X1"/>
    <property type="match status" value="1"/>
</dbReference>
<reference evidence="20" key="1">
    <citation type="journal article" date="2016" name="Nat. Genet.">
        <title>A high-quality carrot genome assembly provides new insights into carotenoid accumulation and asterid genome evolution.</title>
        <authorList>
            <person name="Iorizzo M."/>
            <person name="Ellison S."/>
            <person name="Senalik D."/>
            <person name="Zeng P."/>
            <person name="Satapoomin P."/>
            <person name="Huang J."/>
            <person name="Bowman M."/>
            <person name="Iovene M."/>
            <person name="Sanseverino W."/>
            <person name="Cavagnaro P."/>
            <person name="Yildiz M."/>
            <person name="Macko-Podgorni A."/>
            <person name="Moranska E."/>
            <person name="Grzebelus E."/>
            <person name="Grzebelus D."/>
            <person name="Ashrafi H."/>
            <person name="Zheng Z."/>
            <person name="Cheng S."/>
            <person name="Spooner D."/>
            <person name="Van Deynze A."/>
            <person name="Simon P."/>
        </authorList>
    </citation>
    <scope>NUCLEOTIDE SEQUENCE</scope>
    <source>
        <tissue evidence="20">Leaf</tissue>
    </source>
</reference>
<dbReference type="Pfam" id="PF00069">
    <property type="entry name" value="Pkinase"/>
    <property type="match status" value="1"/>
</dbReference>
<dbReference type="InterPro" id="IPR017441">
    <property type="entry name" value="Protein_kinase_ATP_BS"/>
</dbReference>
<keyword evidence="7" id="KW-0812">Transmembrane</keyword>
<evidence type="ECO:0000256" key="12">
    <source>
        <dbReference type="ARBA" id="ARBA00022840"/>
    </source>
</evidence>
<keyword evidence="16" id="KW-0325">Glycoprotein</keyword>
<keyword evidence="11" id="KW-0418">Kinase</keyword>
<dbReference type="InterPro" id="IPR032675">
    <property type="entry name" value="LRR_dom_sf"/>
</dbReference>
<dbReference type="Proteomes" id="UP000077755">
    <property type="component" value="Chromosome 8"/>
</dbReference>
<evidence type="ECO:0000256" key="11">
    <source>
        <dbReference type="ARBA" id="ARBA00022777"/>
    </source>
</evidence>
<dbReference type="FunFam" id="3.80.10.10:FF:000400">
    <property type="entry name" value="Nuclear pore complex protein NUP107"/>
    <property type="match status" value="1"/>
</dbReference>
<dbReference type="Gene3D" id="3.80.10.10">
    <property type="entry name" value="Ribonuclease Inhibitor"/>
    <property type="match status" value="2"/>
</dbReference>
<evidence type="ECO:0000256" key="7">
    <source>
        <dbReference type="ARBA" id="ARBA00022692"/>
    </source>
</evidence>
<feature type="domain" description="Protein kinase" evidence="19">
    <location>
        <begin position="412"/>
        <end position="680"/>
    </location>
</feature>
<evidence type="ECO:0000256" key="4">
    <source>
        <dbReference type="ARBA" id="ARBA00022553"/>
    </source>
</evidence>
<dbReference type="OrthoDB" id="676979at2759"/>
<dbReference type="InterPro" id="IPR055414">
    <property type="entry name" value="LRR_R13L4/SHOC2-like"/>
</dbReference>
<dbReference type="EMBL" id="CP093350">
    <property type="protein sequence ID" value="WOH13602.1"/>
    <property type="molecule type" value="Genomic_DNA"/>
</dbReference>
<dbReference type="Gene3D" id="1.10.510.10">
    <property type="entry name" value="Transferase(Phosphotransferase) domain 1"/>
    <property type="match status" value="1"/>
</dbReference>
<dbReference type="PANTHER" id="PTHR48005">
    <property type="entry name" value="LEUCINE RICH REPEAT KINASE 2"/>
    <property type="match status" value="1"/>
</dbReference>
<dbReference type="Gramene" id="KZM86030">
    <property type="protein sequence ID" value="KZM86030"/>
    <property type="gene ID" value="DCAR_026548"/>
</dbReference>
<dbReference type="FunFam" id="1.10.510.10:FF:000445">
    <property type="entry name" value="MDIS1-interacting receptor like kinase 2"/>
    <property type="match status" value="1"/>
</dbReference>
<dbReference type="FunFam" id="3.30.200.20:FF:000309">
    <property type="entry name" value="Leucine-rich repeat receptor protein kinase MSP1"/>
    <property type="match status" value="1"/>
</dbReference>
<organism evidence="20 21">
    <name type="scientific">Daucus carota subsp. sativus</name>
    <name type="common">Carrot</name>
    <dbReference type="NCBI Taxonomy" id="79200"/>
    <lineage>
        <taxon>Eukaryota</taxon>
        <taxon>Viridiplantae</taxon>
        <taxon>Streptophyta</taxon>
        <taxon>Embryophyta</taxon>
        <taxon>Tracheophyta</taxon>
        <taxon>Spermatophyta</taxon>
        <taxon>Magnoliopsida</taxon>
        <taxon>eudicotyledons</taxon>
        <taxon>Gunneridae</taxon>
        <taxon>Pentapetalae</taxon>
        <taxon>asterids</taxon>
        <taxon>campanulids</taxon>
        <taxon>Apiales</taxon>
        <taxon>Apiaceae</taxon>
        <taxon>Apioideae</taxon>
        <taxon>Scandiceae</taxon>
        <taxon>Daucinae</taxon>
        <taxon>Daucus</taxon>
        <taxon>Daucus sect. Daucus</taxon>
    </lineage>
</organism>
<keyword evidence="4" id="KW-0597">Phosphoprotein</keyword>
<keyword evidence="8" id="KW-0732">Signal</keyword>
<evidence type="ECO:0000256" key="2">
    <source>
        <dbReference type="ARBA" id="ARBA00012513"/>
    </source>
</evidence>
<dbReference type="InterPro" id="IPR008266">
    <property type="entry name" value="Tyr_kinase_AS"/>
</dbReference>
<dbReference type="GO" id="GO:0004674">
    <property type="term" value="F:protein serine/threonine kinase activity"/>
    <property type="evidence" value="ECO:0007669"/>
    <property type="project" value="UniProtKB-KW"/>
</dbReference>
<proteinExistence type="predicted"/>
<dbReference type="Pfam" id="PF00560">
    <property type="entry name" value="LRR_1"/>
    <property type="match status" value="2"/>
</dbReference>
<dbReference type="InterPro" id="IPR001611">
    <property type="entry name" value="Leu-rich_rpt"/>
</dbReference>
<dbReference type="PROSITE" id="PS50011">
    <property type="entry name" value="PROTEIN_KINASE_DOM"/>
    <property type="match status" value="1"/>
</dbReference>
<keyword evidence="12" id="KW-0067">ATP-binding</keyword>
<evidence type="ECO:0000256" key="3">
    <source>
        <dbReference type="ARBA" id="ARBA00022527"/>
    </source>
</evidence>
<dbReference type="PROSITE" id="PS00109">
    <property type="entry name" value="PROTEIN_KINASE_TYR"/>
    <property type="match status" value="1"/>
</dbReference>
<keyword evidence="13" id="KW-1133">Transmembrane helix</keyword>
<evidence type="ECO:0000256" key="17">
    <source>
        <dbReference type="ARBA" id="ARBA00047899"/>
    </source>
</evidence>
<dbReference type="Pfam" id="PF23598">
    <property type="entry name" value="LRR_14"/>
    <property type="match status" value="1"/>
</dbReference>
<keyword evidence="9" id="KW-0677">Repeat</keyword>
<dbReference type="SUPFAM" id="SSF52058">
    <property type="entry name" value="L domain-like"/>
    <property type="match status" value="1"/>
</dbReference>
<keyword evidence="21" id="KW-1185">Reference proteome</keyword>
<keyword evidence="6" id="KW-0808">Transferase</keyword>
<evidence type="ECO:0000259" key="19">
    <source>
        <dbReference type="PROSITE" id="PS50011"/>
    </source>
</evidence>
<evidence type="ECO:0000256" key="15">
    <source>
        <dbReference type="ARBA" id="ARBA00023170"/>
    </source>
</evidence>
<dbReference type="GO" id="GO:0005524">
    <property type="term" value="F:ATP binding"/>
    <property type="evidence" value="ECO:0007669"/>
    <property type="project" value="UniProtKB-UniRule"/>
</dbReference>
<dbReference type="Gene3D" id="3.30.200.20">
    <property type="entry name" value="Phosphorylase Kinase, domain 1"/>
    <property type="match status" value="1"/>
</dbReference>
<comment type="subcellular location">
    <subcellularLocation>
        <location evidence="1">Membrane</location>
        <topology evidence="1">Single-pass type I membrane protein</topology>
    </subcellularLocation>
</comment>
<dbReference type="PROSITE" id="PS00107">
    <property type="entry name" value="PROTEIN_KINASE_ATP"/>
    <property type="match status" value="1"/>
</dbReference>
<evidence type="ECO:0000256" key="5">
    <source>
        <dbReference type="ARBA" id="ARBA00022614"/>
    </source>
</evidence>
<dbReference type="KEGG" id="dcr:108198587"/>
<dbReference type="InterPro" id="IPR051420">
    <property type="entry name" value="Ser_Thr_Kinases_DiverseReg"/>
</dbReference>
<evidence type="ECO:0000256" key="8">
    <source>
        <dbReference type="ARBA" id="ARBA00022729"/>
    </source>
</evidence>
<gene>
    <name evidence="20" type="ORF">DCAR_0833112</name>
</gene>
<keyword evidence="3" id="KW-0723">Serine/threonine-protein kinase</keyword>
<dbReference type="InterPro" id="IPR011009">
    <property type="entry name" value="Kinase-like_dom_sf"/>
</dbReference>
<keyword evidence="14" id="KW-0472">Membrane</keyword>
<keyword evidence="10" id="KW-0547">Nucleotide-binding</keyword>
<keyword evidence="15" id="KW-0675">Receptor</keyword>
<dbReference type="InterPro" id="IPR000719">
    <property type="entry name" value="Prot_kinase_dom"/>
</dbReference>
<evidence type="ECO:0000256" key="13">
    <source>
        <dbReference type="ARBA" id="ARBA00022989"/>
    </source>
</evidence>
<sequence length="700" mass="78899">MASSSCITYKLLLLSTCLGVLHALINSSSEREALIRSGWWRNQIPLNITSNHHHCTWIGIGCSESGSVISIILEDYYIGDELGKLNFSSFPYLQRLYLSNCDLNGSIPYQIGMLSKLYSLVLQRNNLSGKLPSSMGSLTNLELLDVSNNHLTGFIPSELGNLSNLVSLVISYNSMNGTIPVELGNLIHLEVLSLEYNKLTGTIPLALGSLTVLCYLYLSSNQFNGSLDLHDANFPQLELLDVSNNSLTGPAPSFKNSTSLKYLNISNNLFSGHIPKEPPYCYSSKICSRSHFSDFDLSNNHYSVKLLSNHDSFTNHTCCYTEDDLDNREVTFHPRKSELWIVLYTTLPIIIALSLVILVLVFFFRYRSTKKFRYKTTKKQNTVHVRDGDICSIWNFDGNIAYEDILRATNNFDIRYCIGTGGYGSVYEARLPNGKTFAIKKLHRLEAEDPNFDRSFKNEVHVLSNIRHKNIVKLYGFCLHNRCMFLVYEYMEKGSLFCALRDDAHAVELDWSKRVNIVKSIAHALSYMHHDCTLPIIHRDISSNNILLNSKMEAFVADFGASRLLEPDSSNQTIVAGTYGYIAPELAYTMVVTEKCDVYSFGVVALEVIMGGHPGDFLSLFTSSRCTRNKMLNELLDTRLPRPTRQQEHDIILILNKAFACLCSNPRSRPSMLTLSQAFLQSPKMLTTKSIYTTSVEEIC</sequence>
<comment type="catalytic activity">
    <reaction evidence="17">
        <text>L-threonyl-[protein] + ATP = O-phospho-L-threonyl-[protein] + ADP + H(+)</text>
        <dbReference type="Rhea" id="RHEA:46608"/>
        <dbReference type="Rhea" id="RHEA-COMP:11060"/>
        <dbReference type="Rhea" id="RHEA-COMP:11605"/>
        <dbReference type="ChEBI" id="CHEBI:15378"/>
        <dbReference type="ChEBI" id="CHEBI:30013"/>
        <dbReference type="ChEBI" id="CHEBI:30616"/>
        <dbReference type="ChEBI" id="CHEBI:61977"/>
        <dbReference type="ChEBI" id="CHEBI:456216"/>
        <dbReference type="EC" id="2.7.11.1"/>
    </reaction>
</comment>
<accession>A0A175YRV9</accession>
<reference evidence="20" key="2">
    <citation type="submission" date="2022-03" db="EMBL/GenBank/DDBJ databases">
        <title>Draft title - Genomic analysis of global carrot germplasm unveils the trajectory of domestication and the origin of high carotenoid orange carrot.</title>
        <authorList>
            <person name="Iorizzo M."/>
            <person name="Ellison S."/>
            <person name="Senalik D."/>
            <person name="Macko-Podgorni A."/>
            <person name="Grzebelus D."/>
            <person name="Bostan H."/>
            <person name="Rolling W."/>
            <person name="Curaba J."/>
            <person name="Simon P."/>
        </authorList>
    </citation>
    <scope>NUCLEOTIDE SEQUENCE</scope>
    <source>
        <tissue evidence="20">Leaf</tissue>
    </source>
</reference>
<evidence type="ECO:0000256" key="10">
    <source>
        <dbReference type="ARBA" id="ARBA00022741"/>
    </source>
</evidence>
<evidence type="ECO:0000256" key="18">
    <source>
        <dbReference type="ARBA" id="ARBA00048679"/>
    </source>
</evidence>
<dbReference type="SUPFAM" id="SSF56112">
    <property type="entry name" value="Protein kinase-like (PK-like)"/>
    <property type="match status" value="1"/>
</dbReference>
<evidence type="ECO:0000256" key="16">
    <source>
        <dbReference type="ARBA" id="ARBA00023180"/>
    </source>
</evidence>
<evidence type="ECO:0000313" key="20">
    <source>
        <dbReference type="EMBL" id="WOH13602.1"/>
    </source>
</evidence>
<keyword evidence="5" id="KW-0433">Leucine-rich repeat</keyword>
<evidence type="ECO:0000256" key="1">
    <source>
        <dbReference type="ARBA" id="ARBA00004479"/>
    </source>
</evidence>
<protein>
    <recommendedName>
        <fullName evidence="2">non-specific serine/threonine protein kinase</fullName>
        <ecNumber evidence="2">2.7.11.1</ecNumber>
    </recommendedName>
</protein>
<dbReference type="OMA" id="NENMLEG"/>
<comment type="catalytic activity">
    <reaction evidence="18">
        <text>L-seryl-[protein] + ATP = O-phospho-L-seryl-[protein] + ADP + H(+)</text>
        <dbReference type="Rhea" id="RHEA:17989"/>
        <dbReference type="Rhea" id="RHEA-COMP:9863"/>
        <dbReference type="Rhea" id="RHEA-COMP:11604"/>
        <dbReference type="ChEBI" id="CHEBI:15378"/>
        <dbReference type="ChEBI" id="CHEBI:29999"/>
        <dbReference type="ChEBI" id="CHEBI:30616"/>
        <dbReference type="ChEBI" id="CHEBI:83421"/>
        <dbReference type="ChEBI" id="CHEBI:456216"/>
        <dbReference type="EC" id="2.7.11.1"/>
    </reaction>
</comment>